<dbReference type="Pfam" id="PF01546">
    <property type="entry name" value="Peptidase_M20"/>
    <property type="match status" value="1"/>
</dbReference>
<dbReference type="InterPro" id="IPR051458">
    <property type="entry name" value="Cyt/Met_Dipeptidase"/>
</dbReference>
<dbReference type="PATRIC" id="fig|276.5.peg.230"/>
<dbReference type="OrthoDB" id="9761532at2"/>
<protein>
    <submittedName>
        <fullName evidence="5">Peptidase M20</fullName>
    </submittedName>
</protein>
<evidence type="ECO:0000256" key="2">
    <source>
        <dbReference type="ARBA" id="ARBA00022723"/>
    </source>
</evidence>
<sequence length="438" mass="48308">MKPLDALFEFLSIPSVSTDPARKEDVRRAALWLGGRLEALGFQVEVAETPGHPIVFAEKRVSDRAPTLLIYGHYDVQPPEPLELWETPPFVPTLKDGRIYARGASDDKGQLYAHVAAVEALGEALPVNVKFLVEGEEEIGSPHLPAYVWENRDRLRADAVLVSDGAMFAPHTPTLTYGLRGLVYLEVLLEGAARDLHSGVYGGAAPNPLQALAWMAARLKGEDHRVRIPGFYDRVRPVSQEEKALWPQVDEEAFKASVGLEALWGEEEYSLLERLWTRPTLDLNGAYGGFQGEGSKTVIPARAGFKFSMRLVPDQDPEEVAARAEDYLRSIAPLGIRVRVLRHGLGRPVLTDPQSLPMRLAAEALEEVWGRKPVYTREGGSIPIVAELVEALKAPVVLMGFGLNDDNLHAPNEKLDLVNFEKGIAASQAFLRRLSRLA</sequence>
<dbReference type="SUPFAM" id="SSF55031">
    <property type="entry name" value="Bacterial exopeptidase dimerisation domain"/>
    <property type="match status" value="1"/>
</dbReference>
<dbReference type="SUPFAM" id="SSF53187">
    <property type="entry name" value="Zn-dependent exopeptidases"/>
    <property type="match status" value="1"/>
</dbReference>
<keyword evidence="2" id="KW-0479">Metal-binding</keyword>
<dbReference type="PANTHER" id="PTHR43270:SF12">
    <property type="entry name" value="SUCCINYL-DIAMINOPIMELATE DESUCCINYLASE"/>
    <property type="match status" value="1"/>
</dbReference>
<comment type="caution">
    <text evidence="5">The sequence shown here is derived from an EMBL/GenBank/DDBJ whole genome shotgun (WGS) entry which is preliminary data.</text>
</comment>
<keyword evidence="1" id="KW-0645">Protease</keyword>
<proteinExistence type="predicted"/>
<dbReference type="InterPro" id="IPR002933">
    <property type="entry name" value="Peptidase_M20"/>
</dbReference>
<reference evidence="5 6" key="1">
    <citation type="journal article" date="2015" name="Genome Announc.">
        <title>Draft Genome Sequence of the Thermophile Thermus filiformis ATCC 43280, Producer of Carotenoid-(Di)glucoside-Branched Fatty Acid (Di)esters and Source of Hyperthermostable Enzymes of Biotechnological Interest.</title>
        <authorList>
            <person name="Mandelli F."/>
            <person name="Oliveira Ramires B."/>
            <person name="Couger M.B."/>
            <person name="Paixao D.A."/>
            <person name="Camilo C.M."/>
            <person name="Polikarpov I."/>
            <person name="Prade R."/>
            <person name="Riano-Pachon D.M."/>
            <person name="Squina F.M."/>
        </authorList>
    </citation>
    <scope>NUCLEOTIDE SEQUENCE [LARGE SCALE GENOMIC DNA]</scope>
    <source>
        <strain evidence="5 6">ATCC 43280</strain>
    </source>
</reference>
<dbReference type="NCBIfam" id="NF006579">
    <property type="entry name" value="PRK09104.1"/>
    <property type="match status" value="1"/>
</dbReference>
<evidence type="ECO:0000256" key="3">
    <source>
        <dbReference type="ARBA" id="ARBA00022801"/>
    </source>
</evidence>
<evidence type="ECO:0000256" key="1">
    <source>
        <dbReference type="ARBA" id="ARBA00022670"/>
    </source>
</evidence>
<evidence type="ECO:0000259" key="4">
    <source>
        <dbReference type="Pfam" id="PF07687"/>
    </source>
</evidence>
<dbReference type="EMBL" id="JPSL02000040">
    <property type="protein sequence ID" value="KGQ22945.1"/>
    <property type="molecule type" value="Genomic_DNA"/>
</dbReference>
<organism evidence="5 6">
    <name type="scientific">Thermus filiformis</name>
    <dbReference type="NCBI Taxonomy" id="276"/>
    <lineage>
        <taxon>Bacteria</taxon>
        <taxon>Thermotogati</taxon>
        <taxon>Deinococcota</taxon>
        <taxon>Deinococci</taxon>
        <taxon>Thermales</taxon>
        <taxon>Thermaceae</taxon>
        <taxon>Thermus</taxon>
    </lineage>
</organism>
<dbReference type="GO" id="GO:0006508">
    <property type="term" value="P:proteolysis"/>
    <property type="evidence" value="ECO:0007669"/>
    <property type="project" value="UniProtKB-KW"/>
</dbReference>
<dbReference type="Gene3D" id="3.30.70.360">
    <property type="match status" value="1"/>
</dbReference>
<dbReference type="Pfam" id="PF07687">
    <property type="entry name" value="M20_dimer"/>
    <property type="match status" value="1"/>
</dbReference>
<dbReference type="InterPro" id="IPR036264">
    <property type="entry name" value="Bact_exopeptidase_dim_dom"/>
</dbReference>
<dbReference type="RefSeq" id="WP_038060795.1">
    <property type="nucleotide sequence ID" value="NZ_JPSL02000040.1"/>
</dbReference>
<dbReference type="NCBIfam" id="NF006053">
    <property type="entry name" value="PRK08201.1"/>
    <property type="match status" value="1"/>
</dbReference>
<accession>A0A0A2WXB8</accession>
<keyword evidence="3" id="KW-0378">Hydrolase</keyword>
<keyword evidence="6" id="KW-1185">Reference proteome</keyword>
<dbReference type="Gene3D" id="3.40.630.10">
    <property type="entry name" value="Zn peptidases"/>
    <property type="match status" value="1"/>
</dbReference>
<dbReference type="GO" id="GO:0046872">
    <property type="term" value="F:metal ion binding"/>
    <property type="evidence" value="ECO:0007669"/>
    <property type="project" value="UniProtKB-KW"/>
</dbReference>
<gene>
    <name evidence="5" type="ORF">THFILI_08930</name>
</gene>
<dbReference type="PANTHER" id="PTHR43270">
    <property type="entry name" value="BETA-ALA-HIS DIPEPTIDASE"/>
    <property type="match status" value="1"/>
</dbReference>
<dbReference type="NCBIfam" id="NF005914">
    <property type="entry name" value="PRK07907.1"/>
    <property type="match status" value="1"/>
</dbReference>
<dbReference type="GO" id="GO:0008233">
    <property type="term" value="F:peptidase activity"/>
    <property type="evidence" value="ECO:0007669"/>
    <property type="project" value="UniProtKB-KW"/>
</dbReference>
<evidence type="ECO:0000313" key="5">
    <source>
        <dbReference type="EMBL" id="KGQ22945.1"/>
    </source>
</evidence>
<name>A0A0A2WXB8_THEFI</name>
<evidence type="ECO:0000313" key="6">
    <source>
        <dbReference type="Proteomes" id="UP000030364"/>
    </source>
</evidence>
<dbReference type="AlphaFoldDB" id="A0A0A2WXB8"/>
<feature type="domain" description="Peptidase M20 dimerisation" evidence="4">
    <location>
        <begin position="178"/>
        <end position="333"/>
    </location>
</feature>
<dbReference type="STRING" id="276.THFILI_08930"/>
<dbReference type="InterPro" id="IPR011650">
    <property type="entry name" value="Peptidase_M20_dimer"/>
</dbReference>
<dbReference type="Proteomes" id="UP000030364">
    <property type="component" value="Unassembled WGS sequence"/>
</dbReference>